<evidence type="ECO:0000313" key="2">
    <source>
        <dbReference type="EMBL" id="TWI92227.1"/>
    </source>
</evidence>
<feature type="transmembrane region" description="Helical" evidence="1">
    <location>
        <begin position="45"/>
        <end position="62"/>
    </location>
</feature>
<proteinExistence type="predicted"/>
<dbReference type="AlphaFoldDB" id="A0A562TFB4"/>
<protein>
    <submittedName>
        <fullName evidence="2">Uncharacterized protein</fullName>
    </submittedName>
</protein>
<evidence type="ECO:0000256" key="1">
    <source>
        <dbReference type="SAM" id="Phobius"/>
    </source>
</evidence>
<feature type="transmembrane region" description="Helical" evidence="1">
    <location>
        <begin position="158"/>
        <end position="181"/>
    </location>
</feature>
<dbReference type="RefSeq" id="WP_145711553.1">
    <property type="nucleotide sequence ID" value="NZ_BAAAFY010000001.1"/>
</dbReference>
<feature type="transmembrane region" description="Helical" evidence="1">
    <location>
        <begin position="68"/>
        <end position="87"/>
    </location>
</feature>
<evidence type="ECO:0000313" key="3">
    <source>
        <dbReference type="Proteomes" id="UP000316778"/>
    </source>
</evidence>
<reference evidence="2 3" key="1">
    <citation type="journal article" date="2013" name="Stand. Genomic Sci.">
        <title>Genomic Encyclopedia of Type Strains, Phase I: The one thousand microbial genomes (KMG-I) project.</title>
        <authorList>
            <person name="Kyrpides N.C."/>
            <person name="Woyke T."/>
            <person name="Eisen J.A."/>
            <person name="Garrity G."/>
            <person name="Lilburn T.G."/>
            <person name="Beck B.J."/>
            <person name="Whitman W.B."/>
            <person name="Hugenholtz P."/>
            <person name="Klenk H.P."/>
        </authorList>
    </citation>
    <scope>NUCLEOTIDE SEQUENCE [LARGE SCALE GENOMIC DNA]</scope>
    <source>
        <strain evidence="2 3">DSM 13484</strain>
    </source>
</reference>
<comment type="caution">
    <text evidence="2">The sequence shown here is derived from an EMBL/GenBank/DDBJ whole genome shotgun (WGS) entry which is preliminary data.</text>
</comment>
<feature type="transmembrane region" description="Helical" evidence="1">
    <location>
        <begin position="124"/>
        <end position="142"/>
    </location>
</feature>
<name>A0A562TFB4_CHIJA</name>
<keyword evidence="1" id="KW-0812">Transmembrane</keyword>
<dbReference type="Proteomes" id="UP000316778">
    <property type="component" value="Unassembled WGS sequence"/>
</dbReference>
<sequence length="202" mass="23797">MNFDDLQAAWDSDKGDDIPVPGNLERLKTVKTPVERIRRNMRNEFVAQVVLIVIMGFFPSLIKFHSVFVAPYYIMYTMMVALSIFYFSKFYFFYKRLNTNTLNSKDNLYEVYYDIKLNIEIYKAFSFSLIPIMIVIVTMILANKRMHDGNMDMLSNRIISAFITVFCLAIALTIALTELWVKQLYGKYLKQIKRVLQELKEE</sequence>
<dbReference type="OrthoDB" id="1249607at2"/>
<keyword evidence="3" id="KW-1185">Reference proteome</keyword>
<keyword evidence="1" id="KW-0472">Membrane</keyword>
<accession>A0A562TFB4</accession>
<dbReference type="EMBL" id="VLLG01000002">
    <property type="protein sequence ID" value="TWI92227.1"/>
    <property type="molecule type" value="Genomic_DNA"/>
</dbReference>
<organism evidence="2 3">
    <name type="scientific">Chitinophaga japonensis</name>
    <name type="common">Flexibacter japonensis</name>
    <dbReference type="NCBI Taxonomy" id="104662"/>
    <lineage>
        <taxon>Bacteria</taxon>
        <taxon>Pseudomonadati</taxon>
        <taxon>Bacteroidota</taxon>
        <taxon>Chitinophagia</taxon>
        <taxon>Chitinophagales</taxon>
        <taxon>Chitinophagaceae</taxon>
        <taxon>Chitinophaga</taxon>
    </lineage>
</organism>
<keyword evidence="1" id="KW-1133">Transmembrane helix</keyword>
<gene>
    <name evidence="2" type="ORF">LX66_1612</name>
</gene>